<gene>
    <name evidence="3" type="ordered locus">CTC_02551</name>
</gene>
<dbReference type="Pfam" id="PF07486">
    <property type="entry name" value="Hydrolase_2"/>
    <property type="match status" value="1"/>
</dbReference>
<dbReference type="STRING" id="212717.CTC_02551"/>
<protein>
    <submittedName>
        <fullName evidence="3">Spore-cortex-lytic enzyme</fullName>
    </submittedName>
</protein>
<keyword evidence="4" id="KW-1185">Reference proteome</keyword>
<accession>Q890T4</accession>
<reference evidence="3 4" key="1">
    <citation type="journal article" date="2003" name="Proc. Natl. Acad. Sci. U.S.A.">
        <title>The genome sequence of Clostridium tetani, the causative agent of tetanus disease.</title>
        <authorList>
            <person name="Brueggemann H."/>
            <person name="Baumer S."/>
            <person name="Fricke W.F."/>
            <person name="Wiezer A."/>
            <person name="Liesegang H."/>
            <person name="Decker I."/>
            <person name="Herzberg C."/>
            <person name="Martinez-Arias R."/>
            <person name="Merkl R."/>
            <person name="Henne A."/>
            <person name="Gottschalk G."/>
        </authorList>
    </citation>
    <scope>NUCLEOTIDE SEQUENCE [LARGE SCALE GENOMIC DNA]</scope>
    <source>
        <strain evidence="4">Massachusetts / E88</strain>
    </source>
</reference>
<organism evidence="3 4">
    <name type="scientific">Clostridium tetani (strain Massachusetts / E88)</name>
    <dbReference type="NCBI Taxonomy" id="212717"/>
    <lineage>
        <taxon>Bacteria</taxon>
        <taxon>Bacillati</taxon>
        <taxon>Bacillota</taxon>
        <taxon>Clostridia</taxon>
        <taxon>Eubacteriales</taxon>
        <taxon>Clostridiaceae</taxon>
        <taxon>Clostridium</taxon>
    </lineage>
</organism>
<evidence type="ECO:0000313" key="4">
    <source>
        <dbReference type="Proteomes" id="UP000001412"/>
    </source>
</evidence>
<keyword evidence="1" id="KW-0812">Transmembrane</keyword>
<dbReference type="KEGG" id="ctc:CTC_02551"/>
<dbReference type="InterPro" id="IPR042047">
    <property type="entry name" value="SleB_dom1"/>
</dbReference>
<name>Q890T4_CLOTE</name>
<keyword evidence="1" id="KW-1133">Transmembrane helix</keyword>
<dbReference type="GO" id="GO:0016787">
    <property type="term" value="F:hydrolase activity"/>
    <property type="evidence" value="ECO:0007669"/>
    <property type="project" value="InterPro"/>
</dbReference>
<dbReference type="Gene3D" id="1.10.10.2520">
    <property type="entry name" value="Cell wall hydrolase SleB, domain 1"/>
    <property type="match status" value="1"/>
</dbReference>
<dbReference type="EMBL" id="AE015927">
    <property type="protein sequence ID" value="AAO37011.1"/>
    <property type="molecule type" value="Genomic_DNA"/>
</dbReference>
<sequence length="182" mass="20353">MVKGVNNLRKKIISFIVFNFIFLILSSNVKASSINHINTTLFKEEEKLVQIFNSSKGNICINSKDIDLMAKVVFAESRGEPYEGKVAVASVILNRSYASGFPKSIREVIFQPSAFSCVINNQIHGNPDESCYNAVLDALKGYDPTNNALFFYNPKISTCNWMLGIDKTNIKTIGNHVFFVVE</sequence>
<dbReference type="Proteomes" id="UP000001412">
    <property type="component" value="Chromosome"/>
</dbReference>
<dbReference type="InterPro" id="IPR011105">
    <property type="entry name" value="Cell_wall_hydrolase_SleB"/>
</dbReference>
<evidence type="ECO:0000313" key="3">
    <source>
        <dbReference type="EMBL" id="AAO37011.1"/>
    </source>
</evidence>
<proteinExistence type="predicted"/>
<dbReference type="AlphaFoldDB" id="Q890T4"/>
<dbReference type="HOGENOM" id="CLU_053345_3_0_9"/>
<keyword evidence="1" id="KW-0472">Membrane</keyword>
<feature type="transmembrane region" description="Helical" evidence="1">
    <location>
        <begin position="12"/>
        <end position="29"/>
    </location>
</feature>
<dbReference type="Gene3D" id="6.20.240.60">
    <property type="match status" value="1"/>
</dbReference>
<evidence type="ECO:0000256" key="1">
    <source>
        <dbReference type="SAM" id="Phobius"/>
    </source>
</evidence>
<dbReference type="OrthoDB" id="9785345at2"/>
<feature type="domain" description="Cell wall hydrolase SleB" evidence="2">
    <location>
        <begin position="79"/>
        <end position="179"/>
    </location>
</feature>
<evidence type="ECO:0000259" key="2">
    <source>
        <dbReference type="Pfam" id="PF07486"/>
    </source>
</evidence>